<name>A0A1H4R1H4_RHOJO</name>
<dbReference type="AlphaFoldDB" id="A0A1H4R1H4"/>
<evidence type="ECO:0000256" key="1">
    <source>
        <dbReference type="SAM" id="MobiDB-lite"/>
    </source>
</evidence>
<dbReference type="Proteomes" id="UP000183407">
    <property type="component" value="Unassembled WGS sequence"/>
</dbReference>
<feature type="region of interest" description="Disordered" evidence="1">
    <location>
        <begin position="61"/>
        <end position="99"/>
    </location>
</feature>
<evidence type="ECO:0000313" key="2">
    <source>
        <dbReference type="EMBL" id="SEC25769.1"/>
    </source>
</evidence>
<dbReference type="EMBL" id="FNTL01000004">
    <property type="protein sequence ID" value="SEC25769.1"/>
    <property type="molecule type" value="Genomic_DNA"/>
</dbReference>
<proteinExistence type="predicted"/>
<feature type="compositionally biased region" description="Basic and acidic residues" evidence="1">
    <location>
        <begin position="87"/>
        <end position="97"/>
    </location>
</feature>
<gene>
    <name evidence="2" type="ORF">SAMN04490220_1182</name>
</gene>
<accession>A0A1H4R1H4</accession>
<sequence>MSTMTLANIGPTVSEPDGCEVWLWYEFGLFVADSEGILADALTPQAVVLLTLVNTDRLGSPPPLPASVRGWTPLPVPPPATRAKQRSPPEHGGERGQGKFLNRRFRSTLFGQMPRVPHRNRRFERPFAEGRTGGTGPCQGAVLYGAMRLGGWEPLTPGGVGGFSRSARSMAAGETHLIG</sequence>
<protein>
    <submittedName>
        <fullName evidence="2">Uncharacterized protein</fullName>
    </submittedName>
</protein>
<reference evidence="3" key="1">
    <citation type="submission" date="2016-10" db="EMBL/GenBank/DDBJ databases">
        <authorList>
            <person name="Varghese N."/>
        </authorList>
    </citation>
    <scope>NUCLEOTIDE SEQUENCE [LARGE SCALE GENOMIC DNA]</scope>
    <source>
        <strain evidence="3">DSM 44719</strain>
    </source>
</reference>
<organism evidence="2 3">
    <name type="scientific">Rhodococcus jostii</name>
    <dbReference type="NCBI Taxonomy" id="132919"/>
    <lineage>
        <taxon>Bacteria</taxon>
        <taxon>Bacillati</taxon>
        <taxon>Actinomycetota</taxon>
        <taxon>Actinomycetes</taxon>
        <taxon>Mycobacteriales</taxon>
        <taxon>Nocardiaceae</taxon>
        <taxon>Rhodococcus</taxon>
    </lineage>
</organism>
<evidence type="ECO:0000313" key="3">
    <source>
        <dbReference type="Proteomes" id="UP000183407"/>
    </source>
</evidence>